<keyword evidence="2" id="KW-1185">Reference proteome</keyword>
<reference evidence="1 2" key="1">
    <citation type="submission" date="2020-02" db="EMBL/GenBank/DDBJ databases">
        <title>Draft genome sequence of two Spirosoma agri KCTC 52727 and Spirosoma terrae KCTC 52035.</title>
        <authorList>
            <person name="Rojas J."/>
            <person name="Ambika Manirajan B."/>
            <person name="Suarez C."/>
            <person name="Ratering S."/>
            <person name="Schnell S."/>
        </authorList>
    </citation>
    <scope>NUCLEOTIDE SEQUENCE [LARGE SCALE GENOMIC DNA]</scope>
    <source>
        <strain evidence="1 2">KCTC 52035</strain>
    </source>
</reference>
<evidence type="ECO:0000313" key="2">
    <source>
        <dbReference type="Proteomes" id="UP000474175"/>
    </source>
</evidence>
<evidence type="ECO:0000313" key="1">
    <source>
        <dbReference type="EMBL" id="NDU94478.1"/>
    </source>
</evidence>
<organism evidence="1 2">
    <name type="scientific">Spirosoma terrae</name>
    <dbReference type="NCBI Taxonomy" id="1968276"/>
    <lineage>
        <taxon>Bacteria</taxon>
        <taxon>Pseudomonadati</taxon>
        <taxon>Bacteroidota</taxon>
        <taxon>Cytophagia</taxon>
        <taxon>Cytophagales</taxon>
        <taxon>Cytophagaceae</taxon>
        <taxon>Spirosoma</taxon>
    </lineage>
</organism>
<proteinExistence type="predicted"/>
<sequence>MAVHFSLDFRAPFGVGDVVYTMFPPGVHEYVGGPASYKSLKAVVLTIKLRLDLGIDNNCLLAEPMSDRSIDVRQVIYTLKPISVPELSPFEVEWSTEPDSEPILFEREDLLVASR</sequence>
<dbReference type="AlphaFoldDB" id="A0A6L9L7Y9"/>
<name>A0A6L9L7Y9_9BACT</name>
<dbReference type="EMBL" id="JAAFZH010000002">
    <property type="protein sequence ID" value="NDU94478.1"/>
    <property type="molecule type" value="Genomic_DNA"/>
</dbReference>
<dbReference type="Proteomes" id="UP000474175">
    <property type="component" value="Unassembled WGS sequence"/>
</dbReference>
<comment type="caution">
    <text evidence="1">The sequence shown here is derived from an EMBL/GenBank/DDBJ whole genome shotgun (WGS) entry which is preliminary data.</text>
</comment>
<dbReference type="RefSeq" id="WP_163944528.1">
    <property type="nucleotide sequence ID" value="NZ_JAAFZH010000002.1"/>
</dbReference>
<accession>A0A6L9L7Y9</accession>
<protein>
    <submittedName>
        <fullName evidence="1">Uncharacterized protein</fullName>
    </submittedName>
</protein>
<gene>
    <name evidence="1" type="ORF">GK108_06300</name>
</gene>